<protein>
    <recommendedName>
        <fullName evidence="2">TadE-like domain-containing protein</fullName>
    </recommendedName>
</protein>
<reference evidence="4" key="1">
    <citation type="journal article" date="2019" name="Int. J. Syst. Evol. Microbiol.">
        <title>The Global Catalogue of Microorganisms (GCM) 10K type strain sequencing project: providing services to taxonomists for standard genome sequencing and annotation.</title>
        <authorList>
            <consortium name="The Broad Institute Genomics Platform"/>
            <consortium name="The Broad Institute Genome Sequencing Center for Infectious Disease"/>
            <person name="Wu L."/>
            <person name="Ma J."/>
        </authorList>
    </citation>
    <scope>NUCLEOTIDE SEQUENCE [LARGE SCALE GENOMIC DNA]</scope>
    <source>
        <strain evidence="4">NBRC 102122</strain>
    </source>
</reference>
<evidence type="ECO:0000259" key="2">
    <source>
        <dbReference type="Pfam" id="PF07811"/>
    </source>
</evidence>
<name>A0ABQ5ZNY0_9HYPH</name>
<dbReference type="PROSITE" id="PS51257">
    <property type="entry name" value="PROKAR_LIPOPROTEIN"/>
    <property type="match status" value="1"/>
</dbReference>
<sequence>MRILHDKAGAAAVEFAIVAPVILLLLLGCLAVFDMYRSNARLEQASLIVADMVSRETALDGGYATRLYAVFGELSETANVPNALRLTSIANMEGRYTADWSVQMGRADLLAPAGLYLDEIPAISDQDSVILIETGTIYTTLSSIFGIETVHFHNRKFIRPRFINATVFSG</sequence>
<gene>
    <name evidence="3" type="ORF">GCM10007923_47320</name>
</gene>
<organism evidence="3 4">
    <name type="scientific">Shinella yambaruensis</name>
    <dbReference type="NCBI Taxonomy" id="415996"/>
    <lineage>
        <taxon>Bacteria</taxon>
        <taxon>Pseudomonadati</taxon>
        <taxon>Pseudomonadota</taxon>
        <taxon>Alphaproteobacteria</taxon>
        <taxon>Hyphomicrobiales</taxon>
        <taxon>Rhizobiaceae</taxon>
        <taxon>Shinella</taxon>
    </lineage>
</organism>
<feature type="transmembrane region" description="Helical" evidence="1">
    <location>
        <begin position="12"/>
        <end position="33"/>
    </location>
</feature>
<evidence type="ECO:0000313" key="3">
    <source>
        <dbReference type="EMBL" id="GLR53517.1"/>
    </source>
</evidence>
<dbReference type="InterPro" id="IPR012495">
    <property type="entry name" value="TadE-like_dom"/>
</dbReference>
<keyword evidence="4" id="KW-1185">Reference proteome</keyword>
<evidence type="ECO:0000256" key="1">
    <source>
        <dbReference type="SAM" id="Phobius"/>
    </source>
</evidence>
<dbReference type="Pfam" id="PF07811">
    <property type="entry name" value="TadE"/>
    <property type="match status" value="1"/>
</dbReference>
<evidence type="ECO:0000313" key="4">
    <source>
        <dbReference type="Proteomes" id="UP001156702"/>
    </source>
</evidence>
<dbReference type="RefSeq" id="WP_244769722.1">
    <property type="nucleotide sequence ID" value="NZ_BSOP01000039.1"/>
</dbReference>
<comment type="caution">
    <text evidence="3">The sequence shown here is derived from an EMBL/GenBank/DDBJ whole genome shotgun (WGS) entry which is preliminary data.</text>
</comment>
<feature type="domain" description="TadE-like" evidence="2">
    <location>
        <begin position="9"/>
        <end position="46"/>
    </location>
</feature>
<keyword evidence="1" id="KW-1133">Transmembrane helix</keyword>
<dbReference type="EMBL" id="BSOP01000039">
    <property type="protein sequence ID" value="GLR53517.1"/>
    <property type="molecule type" value="Genomic_DNA"/>
</dbReference>
<keyword evidence="1" id="KW-0472">Membrane</keyword>
<dbReference type="Proteomes" id="UP001156702">
    <property type="component" value="Unassembled WGS sequence"/>
</dbReference>
<accession>A0ABQ5ZNY0</accession>
<proteinExistence type="predicted"/>
<keyword evidence="1" id="KW-0812">Transmembrane</keyword>